<reference evidence="1 2" key="1">
    <citation type="journal article" date="2014" name="PLoS Genet.">
        <title>Phylogenetically driven sequencing of extremely halophilic archaea reveals strategies for static and dynamic osmo-response.</title>
        <authorList>
            <person name="Becker E.A."/>
            <person name="Seitzer P.M."/>
            <person name="Tritt A."/>
            <person name="Larsen D."/>
            <person name="Krusor M."/>
            <person name="Yao A.I."/>
            <person name="Wu D."/>
            <person name="Madern D."/>
            <person name="Eisen J.A."/>
            <person name="Darling A.E."/>
            <person name="Facciotti M.T."/>
        </authorList>
    </citation>
    <scope>NUCLEOTIDE SEQUENCE [LARGE SCALE GENOMIC DNA]</scope>
    <source>
        <strain evidence="1 2">JCM 14089</strain>
    </source>
</reference>
<sequence>MNGRMAKMFASNRVLEKTAKRFNENTTTEYTCYQQPLSSCEQCSASETIRIANRFGVVELPVRGPSLGFHTLV</sequence>
<gene>
    <name evidence="1" type="ORF">C495_04092</name>
</gene>
<evidence type="ECO:0000313" key="1">
    <source>
        <dbReference type="EMBL" id="ELY47410.1"/>
    </source>
</evidence>
<dbReference type="EMBL" id="AOHX01000026">
    <property type="protein sequence ID" value="ELY47410.1"/>
    <property type="molecule type" value="Genomic_DNA"/>
</dbReference>
<accession>L9WD47</accession>
<dbReference type="Proteomes" id="UP000011661">
    <property type="component" value="Unassembled WGS sequence"/>
</dbReference>
<comment type="caution">
    <text evidence="1">The sequence shown here is derived from an EMBL/GenBank/DDBJ whole genome shotgun (WGS) entry which is preliminary data.</text>
</comment>
<name>L9WD47_9EURY</name>
<organism evidence="1 2">
    <name type="scientific">Natronorubrum sulfidifaciens JCM 14089</name>
    <dbReference type="NCBI Taxonomy" id="1230460"/>
    <lineage>
        <taxon>Archaea</taxon>
        <taxon>Methanobacteriati</taxon>
        <taxon>Methanobacteriota</taxon>
        <taxon>Stenosarchaea group</taxon>
        <taxon>Halobacteria</taxon>
        <taxon>Halobacteriales</taxon>
        <taxon>Natrialbaceae</taxon>
        <taxon>Natronorubrum</taxon>
    </lineage>
</organism>
<protein>
    <submittedName>
        <fullName evidence="1">Uncharacterized protein</fullName>
    </submittedName>
</protein>
<dbReference type="STRING" id="1230460.C495_04092"/>
<keyword evidence="2" id="KW-1185">Reference proteome</keyword>
<proteinExistence type="predicted"/>
<dbReference type="AlphaFoldDB" id="L9WD47"/>
<evidence type="ECO:0000313" key="2">
    <source>
        <dbReference type="Proteomes" id="UP000011661"/>
    </source>
</evidence>